<gene>
    <name evidence="1" type="ORF">A2206_01365</name>
</gene>
<dbReference type="AlphaFoldDB" id="A0A1F6NTE5"/>
<dbReference type="Proteomes" id="UP000177151">
    <property type="component" value="Unassembled WGS sequence"/>
</dbReference>
<reference evidence="1 2" key="1">
    <citation type="journal article" date="2016" name="Nat. Commun.">
        <title>Thousands of microbial genomes shed light on interconnected biogeochemical processes in an aquifer system.</title>
        <authorList>
            <person name="Anantharaman K."/>
            <person name="Brown C.T."/>
            <person name="Hug L.A."/>
            <person name="Sharon I."/>
            <person name="Castelle C.J."/>
            <person name="Probst A.J."/>
            <person name="Thomas B.C."/>
            <person name="Singh A."/>
            <person name="Wilkins M.J."/>
            <person name="Karaoz U."/>
            <person name="Brodie E.L."/>
            <person name="Williams K.H."/>
            <person name="Hubbard S.S."/>
            <person name="Banfield J.F."/>
        </authorList>
    </citation>
    <scope>NUCLEOTIDE SEQUENCE [LARGE SCALE GENOMIC DNA]</scope>
</reference>
<protein>
    <submittedName>
        <fullName evidence="1">Uncharacterized protein</fullName>
    </submittedName>
</protein>
<dbReference type="EMBL" id="MFQP01000061">
    <property type="protein sequence ID" value="OGH87080.1"/>
    <property type="molecule type" value="Genomic_DNA"/>
</dbReference>
<evidence type="ECO:0000313" key="1">
    <source>
        <dbReference type="EMBL" id="OGH87080.1"/>
    </source>
</evidence>
<organism evidence="1 2">
    <name type="scientific">Candidatus Magasanikbacteria bacterium RIFOXYA1_FULL_40_8</name>
    <dbReference type="NCBI Taxonomy" id="1798694"/>
    <lineage>
        <taxon>Bacteria</taxon>
        <taxon>Candidatus Magasanikiibacteriota</taxon>
    </lineage>
</organism>
<proteinExistence type="predicted"/>
<sequence>MKYTCRYISGGGTEYDGGIWEMKETPSKFIFTILKKSFYETNWDKLIIHKDEMKNKRHCLHDWEDGTFTIYPDQSGIPHIFSPEEKGK</sequence>
<name>A0A1F6NTE5_9BACT</name>
<comment type="caution">
    <text evidence="1">The sequence shown here is derived from an EMBL/GenBank/DDBJ whole genome shotgun (WGS) entry which is preliminary data.</text>
</comment>
<accession>A0A1F6NTE5</accession>
<evidence type="ECO:0000313" key="2">
    <source>
        <dbReference type="Proteomes" id="UP000177151"/>
    </source>
</evidence>